<name>A0AAU7D6I6_9BACT</name>
<dbReference type="PANTHER" id="PTHR33169:SF14">
    <property type="entry name" value="TRANSCRIPTIONAL REGULATOR RV3488"/>
    <property type="match status" value="1"/>
</dbReference>
<organism evidence="2">
    <name type="scientific">Edaphobacter paludis</name>
    <dbReference type="NCBI Taxonomy" id="3035702"/>
    <lineage>
        <taxon>Bacteria</taxon>
        <taxon>Pseudomonadati</taxon>
        <taxon>Acidobacteriota</taxon>
        <taxon>Terriglobia</taxon>
        <taxon>Terriglobales</taxon>
        <taxon>Acidobacteriaceae</taxon>
        <taxon>Edaphobacter</taxon>
    </lineage>
</organism>
<sequence>MSNRQRELYFGLIRIHVLVHASHEPIFGLAMMEELAHHGYRIGPGTLYPLLHGMERSGLLKSVLKNVGGRSRRIYKITSAGKKALDKARAKVDELHHELHEEHPRKITLLNDKPAAN</sequence>
<dbReference type="AlphaFoldDB" id="A0AAU7D6I6"/>
<dbReference type="InterPro" id="IPR052509">
    <property type="entry name" value="Metal_resp_DNA-bind_regulator"/>
</dbReference>
<dbReference type="Pfam" id="PF03551">
    <property type="entry name" value="PadR"/>
    <property type="match status" value="1"/>
</dbReference>
<proteinExistence type="predicted"/>
<dbReference type="RefSeq" id="WP_348269668.1">
    <property type="nucleotide sequence ID" value="NZ_CP121195.1"/>
</dbReference>
<dbReference type="SUPFAM" id="SSF46785">
    <property type="entry name" value="Winged helix' DNA-binding domain"/>
    <property type="match status" value="1"/>
</dbReference>
<reference evidence="2" key="1">
    <citation type="submission" date="2023-03" db="EMBL/GenBank/DDBJ databases">
        <title>Edaphobacter sp.</title>
        <authorList>
            <person name="Huber K.J."/>
            <person name="Papendorf J."/>
            <person name="Pilke C."/>
            <person name="Bunk B."/>
            <person name="Sproeer C."/>
            <person name="Pester M."/>
        </authorList>
    </citation>
    <scope>NUCLEOTIDE SEQUENCE</scope>
    <source>
        <strain evidence="2">DSM 109920</strain>
    </source>
</reference>
<dbReference type="Gene3D" id="1.10.10.10">
    <property type="entry name" value="Winged helix-like DNA-binding domain superfamily/Winged helix DNA-binding domain"/>
    <property type="match status" value="1"/>
</dbReference>
<dbReference type="EMBL" id="CP121195">
    <property type="protein sequence ID" value="XBH13011.1"/>
    <property type="molecule type" value="Genomic_DNA"/>
</dbReference>
<accession>A0AAU7D6I6</accession>
<gene>
    <name evidence="2" type="ORF">P8936_15130</name>
</gene>
<dbReference type="PANTHER" id="PTHR33169">
    <property type="entry name" value="PADR-FAMILY TRANSCRIPTIONAL REGULATOR"/>
    <property type="match status" value="1"/>
</dbReference>
<dbReference type="InterPro" id="IPR036390">
    <property type="entry name" value="WH_DNA-bd_sf"/>
</dbReference>
<protein>
    <submittedName>
        <fullName evidence="2">PadR family transcriptional regulator</fullName>
    </submittedName>
</protein>
<dbReference type="InterPro" id="IPR036388">
    <property type="entry name" value="WH-like_DNA-bd_sf"/>
</dbReference>
<dbReference type="InterPro" id="IPR005149">
    <property type="entry name" value="Tscrpt_reg_PadR_N"/>
</dbReference>
<evidence type="ECO:0000259" key="1">
    <source>
        <dbReference type="Pfam" id="PF03551"/>
    </source>
</evidence>
<evidence type="ECO:0000313" key="2">
    <source>
        <dbReference type="EMBL" id="XBH13011.1"/>
    </source>
</evidence>
<feature type="domain" description="Transcription regulator PadR N-terminal" evidence="1">
    <location>
        <begin position="17"/>
        <end position="86"/>
    </location>
</feature>